<evidence type="ECO:0000313" key="3">
    <source>
        <dbReference type="EMBL" id="MBW0462532.1"/>
    </source>
</evidence>
<dbReference type="Pfam" id="PF07727">
    <property type="entry name" value="RVT_2"/>
    <property type="match status" value="1"/>
</dbReference>
<feature type="domain" description="Reverse transcriptase Ty1/copia-type" evidence="2">
    <location>
        <begin position="1"/>
        <end position="104"/>
    </location>
</feature>
<dbReference type="PANTHER" id="PTHR11439:SF483">
    <property type="entry name" value="PEPTIDE SYNTHASE GLIP-LIKE, PUTATIVE (AFU_ORTHOLOGUE AFUA_3G12920)-RELATED"/>
    <property type="match status" value="1"/>
</dbReference>
<protein>
    <recommendedName>
        <fullName evidence="2">Reverse transcriptase Ty1/copia-type domain-containing protein</fullName>
    </recommendedName>
</protein>
<gene>
    <name evidence="3" type="ORF">O181_002247</name>
</gene>
<sequence length="284" mass="31605">MRQAGRCWWMFLLDILTRMGFAAMEVDKSYIFRSGEDTIAIWIHVNDGVIASNSPNAVLDFKHRLCAEVDIKWHDTICQIVGLECVFGEGEVAIVQQHLTKGILDAYPWSIVKSNFPLLVLPPSGVAMEGETLGVTPFRLVIGSLAYLVSGSHPDLAFVVNYLAWHSMAPTKEHWAILEDVVGYLLTTQHHQLVMQPGKLSLNLWSNAGWGGDLEHSQTGVMLMLGNPPILWSSKQQGVVALSTCVGEYVALLDSTQHLVQAISQLSRSTRKFFVTIKLRSKYQ</sequence>
<keyword evidence="1" id="KW-0732">Signal</keyword>
<dbReference type="Proteomes" id="UP000765509">
    <property type="component" value="Unassembled WGS sequence"/>
</dbReference>
<feature type="chain" id="PRO_5040421415" description="Reverse transcriptase Ty1/copia-type domain-containing protein" evidence="1">
    <location>
        <begin position="23"/>
        <end position="284"/>
    </location>
</feature>
<evidence type="ECO:0000256" key="1">
    <source>
        <dbReference type="SAM" id="SignalP"/>
    </source>
</evidence>
<evidence type="ECO:0000313" key="4">
    <source>
        <dbReference type="Proteomes" id="UP000765509"/>
    </source>
</evidence>
<name>A0A9Q3BC43_9BASI</name>
<organism evidence="3 4">
    <name type="scientific">Austropuccinia psidii MF-1</name>
    <dbReference type="NCBI Taxonomy" id="1389203"/>
    <lineage>
        <taxon>Eukaryota</taxon>
        <taxon>Fungi</taxon>
        <taxon>Dikarya</taxon>
        <taxon>Basidiomycota</taxon>
        <taxon>Pucciniomycotina</taxon>
        <taxon>Pucciniomycetes</taxon>
        <taxon>Pucciniales</taxon>
        <taxon>Sphaerophragmiaceae</taxon>
        <taxon>Austropuccinia</taxon>
    </lineage>
</organism>
<feature type="signal peptide" evidence="1">
    <location>
        <begin position="1"/>
        <end position="22"/>
    </location>
</feature>
<proteinExistence type="predicted"/>
<dbReference type="EMBL" id="AVOT02000370">
    <property type="protein sequence ID" value="MBW0462532.1"/>
    <property type="molecule type" value="Genomic_DNA"/>
</dbReference>
<evidence type="ECO:0000259" key="2">
    <source>
        <dbReference type="Pfam" id="PF07727"/>
    </source>
</evidence>
<dbReference type="AlphaFoldDB" id="A0A9Q3BC43"/>
<accession>A0A9Q3BC43</accession>
<dbReference type="OrthoDB" id="3344688at2759"/>
<dbReference type="InterPro" id="IPR013103">
    <property type="entry name" value="RVT_2"/>
</dbReference>
<comment type="caution">
    <text evidence="3">The sequence shown here is derived from an EMBL/GenBank/DDBJ whole genome shotgun (WGS) entry which is preliminary data.</text>
</comment>
<reference evidence="3" key="1">
    <citation type="submission" date="2021-03" db="EMBL/GenBank/DDBJ databases">
        <title>Draft genome sequence of rust myrtle Austropuccinia psidii MF-1, a brazilian biotype.</title>
        <authorList>
            <person name="Quecine M.C."/>
            <person name="Pachon D.M.R."/>
            <person name="Bonatelli M.L."/>
            <person name="Correr F.H."/>
            <person name="Franceschini L.M."/>
            <person name="Leite T.F."/>
            <person name="Margarido G.R.A."/>
            <person name="Almeida C.A."/>
            <person name="Ferrarezi J.A."/>
            <person name="Labate C.A."/>
        </authorList>
    </citation>
    <scope>NUCLEOTIDE SEQUENCE</scope>
    <source>
        <strain evidence="3">MF-1</strain>
    </source>
</reference>
<dbReference type="PANTHER" id="PTHR11439">
    <property type="entry name" value="GAG-POL-RELATED RETROTRANSPOSON"/>
    <property type="match status" value="1"/>
</dbReference>
<keyword evidence="4" id="KW-1185">Reference proteome</keyword>